<keyword evidence="1" id="KW-0812">Transmembrane</keyword>
<dbReference type="AlphaFoldDB" id="A0A6J6U615"/>
<name>A0A6J6U615_9ZZZZ</name>
<reference evidence="3" key="1">
    <citation type="submission" date="2020-05" db="EMBL/GenBank/DDBJ databases">
        <authorList>
            <person name="Chiriac C."/>
            <person name="Salcher M."/>
            <person name="Ghai R."/>
            <person name="Kavagutti S V."/>
        </authorList>
    </citation>
    <scope>NUCLEOTIDE SEQUENCE</scope>
</reference>
<evidence type="ECO:0000256" key="1">
    <source>
        <dbReference type="SAM" id="Phobius"/>
    </source>
</evidence>
<keyword evidence="1" id="KW-1133">Transmembrane helix</keyword>
<feature type="transmembrane region" description="Helical" evidence="1">
    <location>
        <begin position="20"/>
        <end position="40"/>
    </location>
</feature>
<proteinExistence type="predicted"/>
<protein>
    <submittedName>
        <fullName evidence="3">Unannotated protein</fullName>
    </submittedName>
</protein>
<evidence type="ECO:0000313" key="2">
    <source>
        <dbReference type="EMBL" id="CAB4716576.1"/>
    </source>
</evidence>
<accession>A0A6J6U615</accession>
<dbReference type="EMBL" id="CAEZYY010000014">
    <property type="protein sequence ID" value="CAB4754946.1"/>
    <property type="molecule type" value="Genomic_DNA"/>
</dbReference>
<sequence>MSAAVQDAAPRRTRRRWLTALLGVIVLAIAAMWVYAFGFAPRDGVNPVRDKAWSDAAETRCALASDQLTPLVFRTKITEENKAKDLPAFVAVLDRSYAIIHSMLDDVEHLPRASEKAQVLIPQWMTDYRIWEKDLKEWIEQLRAGTIAKFGVAVTDTGIPVNERINTFATENRILSCSTDLLTT</sequence>
<dbReference type="EMBL" id="CAEZXX010000103">
    <property type="protein sequence ID" value="CAB4716576.1"/>
    <property type="molecule type" value="Genomic_DNA"/>
</dbReference>
<dbReference type="EMBL" id="CAFBQP010000094">
    <property type="protein sequence ID" value="CAB5067207.1"/>
    <property type="molecule type" value="Genomic_DNA"/>
</dbReference>
<evidence type="ECO:0000313" key="4">
    <source>
        <dbReference type="EMBL" id="CAB4858158.1"/>
    </source>
</evidence>
<evidence type="ECO:0000313" key="5">
    <source>
        <dbReference type="EMBL" id="CAB5067207.1"/>
    </source>
</evidence>
<keyword evidence="1" id="KW-0472">Membrane</keyword>
<gene>
    <name evidence="2" type="ORF">UFOPK2602_01455</name>
    <name evidence="3" type="ORF">UFOPK2806_01249</name>
    <name evidence="4" type="ORF">UFOPK3417_00072</name>
    <name evidence="5" type="ORF">UFOPK4306_02011</name>
</gene>
<dbReference type="EMBL" id="CAFBLR010000002">
    <property type="protein sequence ID" value="CAB4858158.1"/>
    <property type="molecule type" value="Genomic_DNA"/>
</dbReference>
<organism evidence="3">
    <name type="scientific">freshwater metagenome</name>
    <dbReference type="NCBI Taxonomy" id="449393"/>
    <lineage>
        <taxon>unclassified sequences</taxon>
        <taxon>metagenomes</taxon>
        <taxon>ecological metagenomes</taxon>
    </lineage>
</organism>
<evidence type="ECO:0000313" key="3">
    <source>
        <dbReference type="EMBL" id="CAB4754946.1"/>
    </source>
</evidence>